<name>A0A3R8V089_9GAMM</name>
<sequence length="998" mass="106633">MSDVELRLTADTDAAEKGIGNVRREYLGLVRAVEKPLRQIDALQKTQASAKTASAAYFEARRRVDELKRSIEQAGQPVRDLDRAYAQAQRTLAAATREFDRQKARVREQRAELKAAGVDTRNLASEQRRLQAELSKVSAGGRNSQALQAATSDLGVGRYRALQAELIKLQQQYKILRSSGTLTARELAIAQQTYTQRIRETNQALRENAAVRVGAGAGVGSTVGGVLGGIGLLEGARAYVSATDLAKKMEAQLRLATETQKEFNSAQAETYRIAQENQAPLEDVVTLYSRLTPALREVGRGQDDALKIIEAVTKSLRISGATAQETASTIQQFSQALGSGVLRGEEFNTLAESSPRLLRALADGLNTNVGALRQMAAEGQLTADVISNALIGQLPKLAKEAAQLPDTFSGAATKFKNDLVAAITVLDRLTGASESAIGSLGRLSGALSAASKAEAPPVLDRFNETFRLLRNSDFQSKAFSFLLFGFDDAKEQAALVEEAVEAVKGARQDDLSDYATYISSLETLRQTEVKSASDAIKVRTKAERDALNELEEARRAQLDTEIRYKEALDRVRTGTSGSASFGDAMALRASARQALEANDFEQAKRNAEAALKMLVELADAGENTYGFEGFIKSLKEIEDQADKVNLDQAKSSFEQAQQQTAKLKELLDGLKDTTITVTMDQDALARVYTQLQELTTLTGRPIELTPPSTNPATRPAGGAPRTGSTIPAGSGSAGIVTGAGASAGLTIQPSSEGAEVRPASIRQDGANSWTNLPPVDVAVSPQGIRQDGPSSWTNLPPVEVSVAPRGIRQDGENSFTNLPPVDIELQVDQEAASVAQQQLAELAQQLKRQLVIPITPMAGPAGDTPAGQVDGYASGGLIRGPGSGTSDSILARLSNGEFVMRADAVKHYGAALLQQINTRQLPKFATGGLVSSALQPSVPPMAQLVEAKANAPQGMNLSDYGRLGLDIGGGRDYEVLVHHSVADDLRLAARKFGRTHRR</sequence>
<dbReference type="AlphaFoldDB" id="A0A3R8V089"/>
<keyword evidence="1" id="KW-0175">Coiled coil</keyword>
<feature type="domain" description="Tape measure protein N-terminal" evidence="3">
    <location>
        <begin position="238"/>
        <end position="427"/>
    </location>
</feature>
<reference evidence="4 5" key="1">
    <citation type="submission" date="2018-10" db="EMBL/GenBank/DDBJ databases">
        <title>Transmission dynamics of multidrug resistant bacteria on intensive care unit surfaces.</title>
        <authorList>
            <person name="D'Souza A.W."/>
            <person name="Potter R.F."/>
            <person name="Wallace M."/>
            <person name="Shupe A."/>
            <person name="Patel S."/>
            <person name="Sun S."/>
            <person name="Gul D."/>
            <person name="Kwon J.H."/>
            <person name="Andleeb S."/>
            <person name="Burnham C.-A.D."/>
            <person name="Dantas G."/>
        </authorList>
    </citation>
    <scope>NUCLEOTIDE SEQUENCE [LARGE SCALE GENOMIC DNA]</scope>
    <source>
        <strain evidence="4 5">PX_177</strain>
    </source>
</reference>
<dbReference type="EMBL" id="RHQL01000019">
    <property type="protein sequence ID" value="RRV05102.1"/>
    <property type="molecule type" value="Genomic_DNA"/>
</dbReference>
<evidence type="ECO:0000259" key="3">
    <source>
        <dbReference type="Pfam" id="PF20155"/>
    </source>
</evidence>
<feature type="region of interest" description="Disordered" evidence="2">
    <location>
        <begin position="700"/>
        <end position="732"/>
    </location>
</feature>
<evidence type="ECO:0000256" key="1">
    <source>
        <dbReference type="SAM" id="Coils"/>
    </source>
</evidence>
<evidence type="ECO:0000313" key="5">
    <source>
        <dbReference type="Proteomes" id="UP000276506"/>
    </source>
</evidence>
<dbReference type="NCBIfam" id="TIGR02675">
    <property type="entry name" value="tape_meas_nterm"/>
    <property type="match status" value="1"/>
</dbReference>
<accession>A0A3R8V089</accession>
<evidence type="ECO:0000313" key="4">
    <source>
        <dbReference type="EMBL" id="RRV05102.1"/>
    </source>
</evidence>
<proteinExistence type="predicted"/>
<dbReference type="RefSeq" id="WP_125940350.1">
    <property type="nucleotide sequence ID" value="NZ_RHQL01000019.1"/>
</dbReference>
<dbReference type="Pfam" id="PF20155">
    <property type="entry name" value="TMP_3"/>
    <property type="match status" value="1"/>
</dbReference>
<organism evidence="4 5">
    <name type="scientific">Stutzerimonas xanthomarina</name>
    <dbReference type="NCBI Taxonomy" id="271420"/>
    <lineage>
        <taxon>Bacteria</taxon>
        <taxon>Pseudomonadati</taxon>
        <taxon>Pseudomonadota</taxon>
        <taxon>Gammaproteobacteria</taxon>
        <taxon>Pseudomonadales</taxon>
        <taxon>Pseudomonadaceae</taxon>
        <taxon>Stutzerimonas</taxon>
    </lineage>
</organism>
<feature type="coiled-coil region" evidence="1">
    <location>
        <begin position="646"/>
        <end position="673"/>
    </location>
</feature>
<gene>
    <name evidence="4" type="ORF">EGJ28_21510</name>
</gene>
<dbReference type="Proteomes" id="UP000276506">
    <property type="component" value="Unassembled WGS sequence"/>
</dbReference>
<protein>
    <recommendedName>
        <fullName evidence="3">Tape measure protein N-terminal domain-containing protein</fullName>
    </recommendedName>
</protein>
<comment type="caution">
    <text evidence="4">The sequence shown here is derived from an EMBL/GenBank/DDBJ whole genome shotgun (WGS) entry which is preliminary data.</text>
</comment>
<dbReference type="InterPro" id="IPR013491">
    <property type="entry name" value="Tape_meas_N"/>
</dbReference>
<evidence type="ECO:0000256" key="2">
    <source>
        <dbReference type="SAM" id="MobiDB-lite"/>
    </source>
</evidence>
<feature type="coiled-coil region" evidence="1">
    <location>
        <begin position="78"/>
        <end position="112"/>
    </location>
</feature>